<evidence type="ECO:0000256" key="4">
    <source>
        <dbReference type="ARBA" id="ARBA00022989"/>
    </source>
</evidence>
<evidence type="ECO:0000256" key="2">
    <source>
        <dbReference type="ARBA" id="ARBA00022448"/>
    </source>
</evidence>
<feature type="transmembrane region" description="Helical" evidence="6">
    <location>
        <begin position="221"/>
        <end position="242"/>
    </location>
</feature>
<dbReference type="Pfam" id="PF07690">
    <property type="entry name" value="MFS_1"/>
    <property type="match status" value="1"/>
</dbReference>
<dbReference type="Proteomes" id="UP001465976">
    <property type="component" value="Unassembled WGS sequence"/>
</dbReference>
<dbReference type="PANTHER" id="PTHR43791:SF85">
    <property type="entry name" value="TRANSPORTER, PUTATIVE (AFU_ORTHOLOGUE AFUA_6G00710)-RELATED"/>
    <property type="match status" value="1"/>
</dbReference>
<accession>A0ABR3FYL5</accession>
<gene>
    <name evidence="8" type="ORF">V5O48_001456</name>
</gene>
<dbReference type="Gene3D" id="1.20.1250.20">
    <property type="entry name" value="MFS general substrate transporter like domains"/>
    <property type="match status" value="2"/>
</dbReference>
<proteinExistence type="predicted"/>
<comment type="subcellular location">
    <subcellularLocation>
        <location evidence="1">Membrane</location>
        <topology evidence="1">Multi-pass membrane protein</topology>
    </subcellularLocation>
</comment>
<feature type="transmembrane region" description="Helical" evidence="6">
    <location>
        <begin position="281"/>
        <end position="304"/>
    </location>
</feature>
<feature type="transmembrane region" description="Helical" evidence="6">
    <location>
        <begin position="167"/>
        <end position="187"/>
    </location>
</feature>
<evidence type="ECO:0000256" key="1">
    <source>
        <dbReference type="ARBA" id="ARBA00004141"/>
    </source>
</evidence>
<keyword evidence="9" id="KW-1185">Reference proteome</keyword>
<evidence type="ECO:0000259" key="7">
    <source>
        <dbReference type="PROSITE" id="PS50850"/>
    </source>
</evidence>
<evidence type="ECO:0000256" key="3">
    <source>
        <dbReference type="ARBA" id="ARBA00022692"/>
    </source>
</evidence>
<feature type="transmembrane region" description="Helical" evidence="6">
    <location>
        <begin position="194"/>
        <end position="215"/>
    </location>
</feature>
<protein>
    <recommendedName>
        <fullName evidence="7">Major facilitator superfamily (MFS) profile domain-containing protein</fullName>
    </recommendedName>
</protein>
<evidence type="ECO:0000256" key="6">
    <source>
        <dbReference type="SAM" id="Phobius"/>
    </source>
</evidence>
<feature type="transmembrane region" description="Helical" evidence="6">
    <location>
        <begin position="128"/>
        <end position="155"/>
    </location>
</feature>
<keyword evidence="5 6" id="KW-0472">Membrane</keyword>
<dbReference type="SUPFAM" id="SSF103473">
    <property type="entry name" value="MFS general substrate transporter"/>
    <property type="match status" value="1"/>
</dbReference>
<evidence type="ECO:0000313" key="8">
    <source>
        <dbReference type="EMBL" id="KAL0580550.1"/>
    </source>
</evidence>
<dbReference type="InterPro" id="IPR011701">
    <property type="entry name" value="MFS"/>
</dbReference>
<feature type="domain" description="Major facilitator superfamily (MFS) profile" evidence="7">
    <location>
        <begin position="1"/>
        <end position="306"/>
    </location>
</feature>
<evidence type="ECO:0000313" key="9">
    <source>
        <dbReference type="Proteomes" id="UP001465976"/>
    </source>
</evidence>
<feature type="transmembrane region" description="Helical" evidence="6">
    <location>
        <begin position="29"/>
        <end position="47"/>
    </location>
</feature>
<sequence>MPGGIFSGITLYLSWLYPRNRLALRMNTFVSLGAALAAFSGIIAYGITKMDTLSKLAGWSWIFVIEGLFTVVFGVLSFWLLPGDVSKARTFGDQEKRNIGNASNEDVPEDRKQSNKPLREVALMFKSVHVWLGGVMSFTAGVKLYGTSFFLQMIVTQLGYSTAKSELMIIPPYVAGLVVAVAVGYFSDRFVCRGLSVGLCSLLGLVGFALLLGSASNPVRYGSVVLAISGSLPAIGIITTWISNNAFSRMEKATALGFSGMMAGSASIMSVWVFGKLPEESTAIILLAFTAAEGILAIFNMMWLRRKNEQAEAHRSRNTHDKGPVMFYIL</sequence>
<reference evidence="8 9" key="1">
    <citation type="submission" date="2024-02" db="EMBL/GenBank/DDBJ databases">
        <title>A draft genome for the cacao thread blight pathogen Marasmius crinis-equi.</title>
        <authorList>
            <person name="Cohen S.P."/>
            <person name="Baruah I.K."/>
            <person name="Amoako-Attah I."/>
            <person name="Bukari Y."/>
            <person name="Meinhardt L.W."/>
            <person name="Bailey B.A."/>
        </authorList>
    </citation>
    <scope>NUCLEOTIDE SEQUENCE [LARGE SCALE GENOMIC DNA]</scope>
    <source>
        <strain evidence="8 9">GH-76</strain>
    </source>
</reference>
<evidence type="ECO:0000256" key="5">
    <source>
        <dbReference type="ARBA" id="ARBA00023136"/>
    </source>
</evidence>
<dbReference type="InterPro" id="IPR036259">
    <property type="entry name" value="MFS_trans_sf"/>
</dbReference>
<keyword evidence="3 6" id="KW-0812">Transmembrane</keyword>
<keyword evidence="4 6" id="KW-1133">Transmembrane helix</keyword>
<feature type="transmembrane region" description="Helical" evidence="6">
    <location>
        <begin position="254"/>
        <end position="275"/>
    </location>
</feature>
<organism evidence="8 9">
    <name type="scientific">Marasmius crinis-equi</name>
    <dbReference type="NCBI Taxonomy" id="585013"/>
    <lineage>
        <taxon>Eukaryota</taxon>
        <taxon>Fungi</taxon>
        <taxon>Dikarya</taxon>
        <taxon>Basidiomycota</taxon>
        <taxon>Agaricomycotina</taxon>
        <taxon>Agaricomycetes</taxon>
        <taxon>Agaricomycetidae</taxon>
        <taxon>Agaricales</taxon>
        <taxon>Marasmiineae</taxon>
        <taxon>Marasmiaceae</taxon>
        <taxon>Marasmius</taxon>
    </lineage>
</organism>
<dbReference type="PANTHER" id="PTHR43791">
    <property type="entry name" value="PERMEASE-RELATED"/>
    <property type="match status" value="1"/>
</dbReference>
<name>A0ABR3FYL5_9AGAR</name>
<dbReference type="InterPro" id="IPR020846">
    <property type="entry name" value="MFS_dom"/>
</dbReference>
<comment type="caution">
    <text evidence="8">The sequence shown here is derived from an EMBL/GenBank/DDBJ whole genome shotgun (WGS) entry which is preliminary data.</text>
</comment>
<dbReference type="EMBL" id="JBAHYK010000028">
    <property type="protein sequence ID" value="KAL0580550.1"/>
    <property type="molecule type" value="Genomic_DNA"/>
</dbReference>
<feature type="transmembrane region" description="Helical" evidence="6">
    <location>
        <begin position="59"/>
        <end position="81"/>
    </location>
</feature>
<keyword evidence="2" id="KW-0813">Transport</keyword>
<dbReference type="PROSITE" id="PS50850">
    <property type="entry name" value="MFS"/>
    <property type="match status" value="1"/>
</dbReference>